<dbReference type="Proteomes" id="UP000051562">
    <property type="component" value="Unassembled WGS sequence"/>
</dbReference>
<proteinExistence type="predicted"/>
<sequence length="247" mass="27110">MMRIIGHRGARNIWAENSLSGFRNVCGLKVDAVELDVHLSADGEIMVIHDPLLDRTTDHKGPVGQLSREALGRVRLADTLGETIPTLAEVLDVFAPTGIELEVEMKMDAFGNPYPGLLEKVIALVEARRMASRVVLTCFVPEVIMEIKAKAPGMRRLASVDRRSCEAFGGVDRTLQRFVDLGCIIAVEQSLLRFALDRALGIVGRDRLGVWVPNTVGELDYWLGQPVSQITSDRPDLALQLMAARAA</sequence>
<dbReference type="AlphaFoldDB" id="A0A0Q3KUV1"/>
<protein>
    <recommendedName>
        <fullName evidence="1">GP-PDE domain-containing protein</fullName>
    </recommendedName>
</protein>
<evidence type="ECO:0000313" key="2">
    <source>
        <dbReference type="EMBL" id="KQK28228.1"/>
    </source>
</evidence>
<dbReference type="CDD" id="cd08565">
    <property type="entry name" value="GDPD_pAtGDE_like"/>
    <property type="match status" value="1"/>
</dbReference>
<dbReference type="PROSITE" id="PS51704">
    <property type="entry name" value="GP_PDE"/>
    <property type="match status" value="1"/>
</dbReference>
<keyword evidence="3" id="KW-1185">Reference proteome</keyword>
<dbReference type="PANTHER" id="PTHR46211">
    <property type="entry name" value="GLYCEROPHOSPHORYL DIESTER PHOSPHODIESTERASE"/>
    <property type="match status" value="1"/>
</dbReference>
<dbReference type="GO" id="GO:0008081">
    <property type="term" value="F:phosphoric diester hydrolase activity"/>
    <property type="evidence" value="ECO:0007669"/>
    <property type="project" value="InterPro"/>
</dbReference>
<gene>
    <name evidence="2" type="ORF">ARD30_23135</name>
</gene>
<dbReference type="Gene3D" id="3.20.20.190">
    <property type="entry name" value="Phosphatidylinositol (PI) phosphodiesterase"/>
    <property type="match status" value="1"/>
</dbReference>
<dbReference type="EMBL" id="LMAR01000080">
    <property type="protein sequence ID" value="KQK28228.1"/>
    <property type="molecule type" value="Genomic_DNA"/>
</dbReference>
<dbReference type="STRING" id="53254.SAMN05660750_00890"/>
<dbReference type="InterPro" id="IPR017946">
    <property type="entry name" value="PLC-like_Pdiesterase_TIM-brl"/>
</dbReference>
<name>A0A0Q3KUV1_9HYPH</name>
<dbReference type="InterPro" id="IPR030395">
    <property type="entry name" value="GP_PDE_dom"/>
</dbReference>
<dbReference type="GO" id="GO:0006629">
    <property type="term" value="P:lipid metabolic process"/>
    <property type="evidence" value="ECO:0007669"/>
    <property type="project" value="InterPro"/>
</dbReference>
<organism evidence="2 3">
    <name type="scientific">Bosea thiooxidans</name>
    <dbReference type="NCBI Taxonomy" id="53254"/>
    <lineage>
        <taxon>Bacteria</taxon>
        <taxon>Pseudomonadati</taxon>
        <taxon>Pseudomonadota</taxon>
        <taxon>Alphaproteobacteria</taxon>
        <taxon>Hyphomicrobiales</taxon>
        <taxon>Boseaceae</taxon>
        <taxon>Bosea</taxon>
    </lineage>
</organism>
<dbReference type="Pfam" id="PF03009">
    <property type="entry name" value="GDPD"/>
    <property type="match status" value="1"/>
</dbReference>
<accession>A0A0Q3KUV1</accession>
<feature type="domain" description="GP-PDE" evidence="1">
    <location>
        <begin position="2"/>
        <end position="242"/>
    </location>
</feature>
<reference evidence="2 3" key="1">
    <citation type="submission" date="2015-10" db="EMBL/GenBank/DDBJ databases">
        <title>Draft genome of Bosea thiooxidans.</title>
        <authorList>
            <person name="Wang X."/>
        </authorList>
    </citation>
    <scope>NUCLEOTIDE SEQUENCE [LARGE SCALE GENOMIC DNA]</scope>
    <source>
        <strain evidence="2 3">CGMCC 9174</strain>
    </source>
</reference>
<dbReference type="PANTHER" id="PTHR46211:SF14">
    <property type="entry name" value="GLYCEROPHOSPHODIESTER PHOSPHODIESTERASE"/>
    <property type="match status" value="1"/>
</dbReference>
<comment type="caution">
    <text evidence="2">The sequence shown here is derived from an EMBL/GenBank/DDBJ whole genome shotgun (WGS) entry which is preliminary data.</text>
</comment>
<evidence type="ECO:0000313" key="3">
    <source>
        <dbReference type="Proteomes" id="UP000051562"/>
    </source>
</evidence>
<evidence type="ECO:0000259" key="1">
    <source>
        <dbReference type="PROSITE" id="PS51704"/>
    </source>
</evidence>
<dbReference type="OrthoDB" id="9787897at2"/>
<dbReference type="SUPFAM" id="SSF51695">
    <property type="entry name" value="PLC-like phosphodiesterases"/>
    <property type="match status" value="1"/>
</dbReference>